<dbReference type="EMBL" id="ADAS02000002">
    <property type="protein sequence ID" value="OAV99648.1"/>
    <property type="molecule type" value="Genomic_DNA"/>
</dbReference>
<evidence type="ECO:0000313" key="2">
    <source>
        <dbReference type="EnsemblFungi" id="PTTG_11723-t43_1-p1"/>
    </source>
</evidence>
<reference evidence="2" key="4">
    <citation type="submission" date="2025-05" db="UniProtKB">
        <authorList>
            <consortium name="EnsemblFungi"/>
        </authorList>
    </citation>
    <scope>IDENTIFICATION</scope>
    <source>
        <strain evidence="2">isolate 1-1 / race 1 (BBBD)</strain>
    </source>
</reference>
<gene>
    <name evidence="1" type="ORF">PTTG_11723</name>
</gene>
<organism evidence="1">
    <name type="scientific">Puccinia triticina (isolate 1-1 / race 1 (BBBD))</name>
    <name type="common">Brown leaf rust fungus</name>
    <dbReference type="NCBI Taxonomy" id="630390"/>
    <lineage>
        <taxon>Eukaryota</taxon>
        <taxon>Fungi</taxon>
        <taxon>Dikarya</taxon>
        <taxon>Basidiomycota</taxon>
        <taxon>Pucciniomycotina</taxon>
        <taxon>Pucciniomycetes</taxon>
        <taxon>Pucciniales</taxon>
        <taxon>Pucciniaceae</taxon>
        <taxon>Puccinia</taxon>
    </lineage>
</organism>
<reference evidence="1" key="1">
    <citation type="submission" date="2009-11" db="EMBL/GenBank/DDBJ databases">
        <authorList>
            <consortium name="The Broad Institute Genome Sequencing Platform"/>
            <person name="Ward D."/>
            <person name="Feldgarden M."/>
            <person name="Earl A."/>
            <person name="Young S.K."/>
            <person name="Zeng Q."/>
            <person name="Koehrsen M."/>
            <person name="Alvarado L."/>
            <person name="Berlin A."/>
            <person name="Bochicchio J."/>
            <person name="Borenstein D."/>
            <person name="Chapman S.B."/>
            <person name="Chen Z."/>
            <person name="Engels R."/>
            <person name="Freedman E."/>
            <person name="Gellesch M."/>
            <person name="Goldberg J."/>
            <person name="Griggs A."/>
            <person name="Gujja S."/>
            <person name="Heilman E."/>
            <person name="Heiman D."/>
            <person name="Hepburn T."/>
            <person name="Howarth C."/>
            <person name="Jen D."/>
            <person name="Larson L."/>
            <person name="Lewis B."/>
            <person name="Mehta T."/>
            <person name="Park D."/>
            <person name="Pearson M."/>
            <person name="Roberts A."/>
            <person name="Saif S."/>
            <person name="Shea T."/>
            <person name="Shenoy N."/>
            <person name="Sisk P."/>
            <person name="Stolte C."/>
            <person name="Sykes S."/>
            <person name="Thomson T."/>
            <person name="Walk T."/>
            <person name="White J."/>
            <person name="Yandava C."/>
            <person name="Izard J."/>
            <person name="Baranova O.V."/>
            <person name="Blanton J.M."/>
            <person name="Tanner A.C."/>
            <person name="Dewhirst F.E."/>
            <person name="Haas B."/>
            <person name="Nusbaum C."/>
            <person name="Birren B."/>
        </authorList>
    </citation>
    <scope>NUCLEOTIDE SEQUENCE [LARGE SCALE GENOMIC DNA]</scope>
    <source>
        <strain evidence="1">1-1 BBBD Race 1</strain>
    </source>
</reference>
<dbReference type="EnsemblFungi" id="PTTG_11723-t43_1">
    <property type="protein sequence ID" value="PTTG_11723-t43_1-p1"/>
    <property type="gene ID" value="PTTG_11723"/>
</dbReference>
<keyword evidence="3" id="KW-1185">Reference proteome</keyword>
<protein>
    <submittedName>
        <fullName evidence="1 2">Uncharacterized protein</fullName>
    </submittedName>
</protein>
<proteinExistence type="predicted"/>
<dbReference type="VEuPathDB" id="FungiDB:PTTG_11723"/>
<dbReference type="EMBL" id="ADAS02000002">
    <property type="protein sequence ID" value="OAV99649.1"/>
    <property type="molecule type" value="Genomic_DNA"/>
</dbReference>
<dbReference type="PANTHER" id="PTHR33069">
    <property type="entry name" value="CHROMOSOME 7, WHOLE GENOME SHOTGUN SEQUENCE-RELATED"/>
    <property type="match status" value="1"/>
</dbReference>
<name>A0A180H4Z1_PUCT1</name>
<dbReference type="Proteomes" id="UP000005240">
    <property type="component" value="Unassembled WGS sequence"/>
</dbReference>
<accession>A0A180H4Z1</accession>
<dbReference type="PANTHER" id="PTHR33069:SF3">
    <property type="entry name" value="DYNEIN HEAVY CHAIN TAIL DOMAIN-CONTAINING PROTEIN"/>
    <property type="match status" value="1"/>
</dbReference>
<sequence>MNQGLALDAPSAGTSSSLQLATQIKDLLLQLQSNLFPKLRNEVIKLCDLLERPHSMLKLMQESQPALDEIWHNLDCAVAIIYPNGQDYALSKTNDQHTNELKSYRLEQLEIHLLELTRVEKKISPVCHRYYELQHLKDPAEDVDVREELHCSKFFADEYTSYALHMIDLITGCLKDSEIDLVQSRWASGTGSIDGTLVKLLRLINLKTQIGRERVHPLRIQAIHLGELLIPIIKLTRLFFRKLPRLGMNKKWPLFTKMSSAELDDLDYSAHDVASILHDFLIYLEHYSNPNNALLAPYDLLQAANHLKANLESALLKITVHIVPLIAETSSSLVQRDFSAWLITWRTETSVAIQQVVEAYKNFTSDIDTIH</sequence>
<dbReference type="EnsemblFungi" id="PTTG_11723-t43_2">
    <property type="protein sequence ID" value="PTTG_11723-t43_2-p1"/>
    <property type="gene ID" value="PTTG_11723"/>
</dbReference>
<evidence type="ECO:0000313" key="3">
    <source>
        <dbReference type="Proteomes" id="UP000005240"/>
    </source>
</evidence>
<reference evidence="2 3" key="3">
    <citation type="journal article" date="2017" name="G3 (Bethesda)">
        <title>Comparative analysis highlights variable genome content of wheat rusts and divergence of the mating loci.</title>
        <authorList>
            <person name="Cuomo C.A."/>
            <person name="Bakkeren G."/>
            <person name="Khalil H.B."/>
            <person name="Panwar V."/>
            <person name="Joly D."/>
            <person name="Linning R."/>
            <person name="Sakthikumar S."/>
            <person name="Song X."/>
            <person name="Adiconis X."/>
            <person name="Fan L."/>
            <person name="Goldberg J.M."/>
            <person name="Levin J.Z."/>
            <person name="Young S."/>
            <person name="Zeng Q."/>
            <person name="Anikster Y."/>
            <person name="Bruce M."/>
            <person name="Wang M."/>
            <person name="Yin C."/>
            <person name="McCallum B."/>
            <person name="Szabo L.J."/>
            <person name="Hulbert S."/>
            <person name="Chen X."/>
            <person name="Fellers J.P."/>
        </authorList>
    </citation>
    <scope>NUCLEOTIDE SEQUENCE</scope>
    <source>
        <strain evidence="3">Isolate 1-1 / race 1 (BBBD)</strain>
        <strain evidence="2">isolate 1-1 / race 1 (BBBD)</strain>
    </source>
</reference>
<reference evidence="1" key="2">
    <citation type="submission" date="2016-05" db="EMBL/GenBank/DDBJ databases">
        <title>Comparative analysis highlights variable genome content of wheat rusts and divergence of the mating loci.</title>
        <authorList>
            <person name="Cuomo C.A."/>
            <person name="Bakkeren G."/>
            <person name="Szabo L."/>
            <person name="Khalil H."/>
            <person name="Joly D."/>
            <person name="Goldberg J."/>
            <person name="Young S."/>
            <person name="Zeng Q."/>
            <person name="Fellers J."/>
        </authorList>
    </citation>
    <scope>NUCLEOTIDE SEQUENCE [LARGE SCALE GENOMIC DNA]</scope>
    <source>
        <strain evidence="1">1-1 BBBD Race 1</strain>
    </source>
</reference>
<evidence type="ECO:0000313" key="1">
    <source>
        <dbReference type="EMBL" id="OAV99649.1"/>
    </source>
</evidence>
<dbReference type="AlphaFoldDB" id="A0A180H4Z1"/>